<dbReference type="EMBL" id="GBXM01014635">
    <property type="protein sequence ID" value="JAH93942.1"/>
    <property type="molecule type" value="Transcribed_RNA"/>
</dbReference>
<sequence length="91" mass="10097">MSGNERIPMMHPAVASPAATDPSGGLWSITVQFVFPGRRGVTVSRTWLWGFCSTTARCASLWMSSATQQYRPWSACATFTRVIQETPLVDW</sequence>
<evidence type="ECO:0000313" key="2">
    <source>
        <dbReference type="EMBL" id="JAH93942.1"/>
    </source>
</evidence>
<name>A0A0E9WU72_ANGAN</name>
<evidence type="ECO:0000256" key="1">
    <source>
        <dbReference type="SAM" id="MobiDB-lite"/>
    </source>
</evidence>
<proteinExistence type="predicted"/>
<dbReference type="AlphaFoldDB" id="A0A0E9WU72"/>
<reference evidence="2" key="2">
    <citation type="journal article" date="2015" name="Fish Shellfish Immunol.">
        <title>Early steps in the European eel (Anguilla anguilla)-Vibrio vulnificus interaction in the gills: Role of the RtxA13 toxin.</title>
        <authorList>
            <person name="Callol A."/>
            <person name="Pajuelo D."/>
            <person name="Ebbesson L."/>
            <person name="Teles M."/>
            <person name="MacKenzie S."/>
            <person name="Amaro C."/>
        </authorList>
    </citation>
    <scope>NUCLEOTIDE SEQUENCE</scope>
</reference>
<protein>
    <submittedName>
        <fullName evidence="2">Uncharacterized protein</fullName>
    </submittedName>
</protein>
<reference evidence="2" key="1">
    <citation type="submission" date="2014-11" db="EMBL/GenBank/DDBJ databases">
        <authorList>
            <person name="Amaro Gonzalez C."/>
        </authorList>
    </citation>
    <scope>NUCLEOTIDE SEQUENCE</scope>
</reference>
<feature type="region of interest" description="Disordered" evidence="1">
    <location>
        <begin position="1"/>
        <end position="21"/>
    </location>
</feature>
<accession>A0A0E9WU72</accession>
<organism evidence="2">
    <name type="scientific">Anguilla anguilla</name>
    <name type="common">European freshwater eel</name>
    <name type="synonym">Muraena anguilla</name>
    <dbReference type="NCBI Taxonomy" id="7936"/>
    <lineage>
        <taxon>Eukaryota</taxon>
        <taxon>Metazoa</taxon>
        <taxon>Chordata</taxon>
        <taxon>Craniata</taxon>
        <taxon>Vertebrata</taxon>
        <taxon>Euteleostomi</taxon>
        <taxon>Actinopterygii</taxon>
        <taxon>Neopterygii</taxon>
        <taxon>Teleostei</taxon>
        <taxon>Anguilliformes</taxon>
        <taxon>Anguillidae</taxon>
        <taxon>Anguilla</taxon>
    </lineage>
</organism>